<dbReference type="Gene3D" id="3.40.50.720">
    <property type="entry name" value="NAD(P)-binding Rossmann-like Domain"/>
    <property type="match status" value="1"/>
</dbReference>
<evidence type="ECO:0000256" key="1">
    <source>
        <dbReference type="SAM" id="Coils"/>
    </source>
</evidence>
<organism evidence="3 4">
    <name type="scientific">Coptis chinensis</name>
    <dbReference type="NCBI Taxonomy" id="261450"/>
    <lineage>
        <taxon>Eukaryota</taxon>
        <taxon>Viridiplantae</taxon>
        <taxon>Streptophyta</taxon>
        <taxon>Embryophyta</taxon>
        <taxon>Tracheophyta</taxon>
        <taxon>Spermatophyta</taxon>
        <taxon>Magnoliopsida</taxon>
        <taxon>Ranunculales</taxon>
        <taxon>Ranunculaceae</taxon>
        <taxon>Coptidoideae</taxon>
        <taxon>Coptis</taxon>
    </lineage>
</organism>
<evidence type="ECO:0000313" key="3">
    <source>
        <dbReference type="EMBL" id="KAF9625911.1"/>
    </source>
</evidence>
<comment type="caution">
    <text evidence="3">The sequence shown here is derived from an EMBL/GenBank/DDBJ whole genome shotgun (WGS) entry which is preliminary data.</text>
</comment>
<name>A0A835IYT2_9MAGN</name>
<dbReference type="Proteomes" id="UP000631114">
    <property type="component" value="Unassembled WGS sequence"/>
</dbReference>
<dbReference type="InterPro" id="IPR035985">
    <property type="entry name" value="Ubiquitin-activating_enz"/>
</dbReference>
<sequence>MEGFDTFMESLRNQNFGSTANGTGVDLVLSCVDNYEARMVVNQACNELSQTWMESGVSEDAVSGHIQLLIPGESACFACAPPLVMASGIDERTLKRVGPIDLESRVASEVFCGRDSGKFRYGPSGSSKSTTSEPFHTPSLDLQLSISLQPLRPPPECVRTRPLREHCERKIDMNYIEALKWQAAEQFRLASIEKAYAEQVKELTRREMELAHSEFARARQIWEKAREEVERAERLKARATRQTDTSCMEITCQACQRKFQP</sequence>
<dbReference type="GO" id="GO:0005634">
    <property type="term" value="C:nucleus"/>
    <property type="evidence" value="ECO:0007669"/>
    <property type="project" value="TreeGrafter"/>
</dbReference>
<reference evidence="3 4" key="1">
    <citation type="submission" date="2020-10" db="EMBL/GenBank/DDBJ databases">
        <title>The Coptis chinensis genome and diversification of protoberbering-type alkaloids.</title>
        <authorList>
            <person name="Wang B."/>
            <person name="Shu S."/>
            <person name="Song C."/>
            <person name="Liu Y."/>
        </authorList>
    </citation>
    <scope>NUCLEOTIDE SEQUENCE [LARGE SCALE GENOMIC DNA]</scope>
    <source>
        <strain evidence="3">HL-2020</strain>
        <tissue evidence="3">Leaf</tissue>
    </source>
</reference>
<dbReference type="AlphaFoldDB" id="A0A835IYT2"/>
<dbReference type="PANTHER" id="PTHR34946:SF2">
    <property type="entry name" value="OS04G0386300 PROTEIN"/>
    <property type="match status" value="1"/>
</dbReference>
<dbReference type="GO" id="GO:0009630">
    <property type="term" value="P:gravitropism"/>
    <property type="evidence" value="ECO:0007669"/>
    <property type="project" value="TreeGrafter"/>
</dbReference>
<proteinExistence type="predicted"/>
<dbReference type="PANTHER" id="PTHR34946">
    <property type="entry name" value="OS03G0310200 PROTEIN"/>
    <property type="match status" value="1"/>
</dbReference>
<dbReference type="SUPFAM" id="SSF69572">
    <property type="entry name" value="Activating enzymes of the ubiquitin-like proteins"/>
    <property type="match status" value="1"/>
</dbReference>
<dbReference type="InterPro" id="IPR000594">
    <property type="entry name" value="ThiF_NAD_FAD-bd"/>
</dbReference>
<dbReference type="EMBL" id="JADFTS010000001">
    <property type="protein sequence ID" value="KAF9625911.1"/>
    <property type="molecule type" value="Genomic_DNA"/>
</dbReference>
<dbReference type="Pfam" id="PF00899">
    <property type="entry name" value="ThiF"/>
    <property type="match status" value="1"/>
</dbReference>
<dbReference type="GO" id="GO:0008641">
    <property type="term" value="F:ubiquitin-like modifier activating enzyme activity"/>
    <property type="evidence" value="ECO:0007669"/>
    <property type="project" value="InterPro"/>
</dbReference>
<dbReference type="OrthoDB" id="1900138at2759"/>
<feature type="coiled-coil region" evidence="1">
    <location>
        <begin position="215"/>
        <end position="242"/>
    </location>
</feature>
<keyword evidence="1" id="KW-0175">Coiled coil</keyword>
<evidence type="ECO:0000259" key="2">
    <source>
        <dbReference type="Pfam" id="PF00899"/>
    </source>
</evidence>
<feature type="domain" description="THIF-type NAD/FAD binding fold" evidence="2">
    <location>
        <begin position="23"/>
        <end position="83"/>
    </location>
</feature>
<accession>A0A835IYT2</accession>
<protein>
    <recommendedName>
        <fullName evidence="2">THIF-type NAD/FAD binding fold domain-containing protein</fullName>
    </recommendedName>
</protein>
<gene>
    <name evidence="3" type="ORF">IFM89_027688</name>
</gene>
<evidence type="ECO:0000313" key="4">
    <source>
        <dbReference type="Proteomes" id="UP000631114"/>
    </source>
</evidence>
<keyword evidence="4" id="KW-1185">Reference proteome</keyword>